<dbReference type="GO" id="GO:0016740">
    <property type="term" value="F:transferase activity"/>
    <property type="evidence" value="ECO:0007669"/>
    <property type="project" value="UniProtKB-KW"/>
</dbReference>
<keyword evidence="5" id="KW-1185">Reference proteome</keyword>
<dbReference type="InterPro" id="IPR011009">
    <property type="entry name" value="Kinase-like_dom_sf"/>
</dbReference>
<organism evidence="2 4">
    <name type="scientific">Chryseobacterium daecheongense</name>
    <dbReference type="NCBI Taxonomy" id="192389"/>
    <lineage>
        <taxon>Bacteria</taxon>
        <taxon>Pseudomonadati</taxon>
        <taxon>Bacteroidota</taxon>
        <taxon>Flavobacteriia</taxon>
        <taxon>Flavobacteriales</taxon>
        <taxon>Weeksellaceae</taxon>
        <taxon>Chryseobacterium group</taxon>
        <taxon>Chryseobacterium</taxon>
    </lineage>
</organism>
<evidence type="ECO:0000259" key="1">
    <source>
        <dbReference type="Pfam" id="PF01636"/>
    </source>
</evidence>
<proteinExistence type="predicted"/>
<accession>A0A3N0VSN2</accession>
<dbReference type="RefSeq" id="WP_123263842.1">
    <property type="nucleotide sequence ID" value="NZ_RJTX01000004.1"/>
</dbReference>
<feature type="domain" description="Aminoglycoside phosphotransferase" evidence="1">
    <location>
        <begin position="41"/>
        <end position="246"/>
    </location>
</feature>
<dbReference type="InterPro" id="IPR002575">
    <property type="entry name" value="Aminoglycoside_PTrfase"/>
</dbReference>
<reference evidence="4" key="1">
    <citation type="submission" date="2018-11" db="EMBL/GenBank/DDBJ databases">
        <title>Proposal to divide the Flavobacteriaceae and reorganize its genera based on Amino Acid Identity values calculated from whole genome sequences.</title>
        <authorList>
            <person name="Nicholson A.C."/>
            <person name="Gulvik C.A."/>
            <person name="Whitney A.M."/>
            <person name="Humrighouse B.W."/>
            <person name="Bell M."/>
            <person name="Holmes B."/>
            <person name="Steigerwalt A."/>
            <person name="Villarma A."/>
            <person name="Sheth M."/>
            <person name="Batra D."/>
            <person name="Pryor J."/>
            <person name="Bernardet J.-F."/>
            <person name="Hugo C."/>
            <person name="Kampfer P."/>
            <person name="Newman J."/>
            <person name="Mcquiston J.R."/>
        </authorList>
    </citation>
    <scope>NUCLEOTIDE SEQUENCE [LARGE SCALE GENOMIC DNA]</scope>
    <source>
        <strain evidence="4">DSM 15235</strain>
    </source>
</reference>
<dbReference type="Proteomes" id="UP000269375">
    <property type="component" value="Unassembled WGS sequence"/>
</dbReference>
<dbReference type="SUPFAM" id="SSF56112">
    <property type="entry name" value="Protein kinase-like (PK-like)"/>
    <property type="match status" value="1"/>
</dbReference>
<evidence type="ECO:0000313" key="3">
    <source>
        <dbReference type="EMBL" id="TDX91783.1"/>
    </source>
</evidence>
<protein>
    <submittedName>
        <fullName evidence="2">Aminoglycoside phosphotransferase</fullName>
    </submittedName>
    <submittedName>
        <fullName evidence="3">Phosphotransferase family enzyme</fullName>
    </submittedName>
</protein>
<sequence>MDSENAKRFFENYTGKKSSEFITLAQSGSARINFLAKAEKDYIVTYNENIQENESFFYFSEIFTQLGINTPIIFAISDDRKTYIQEFLGKNTLSDIITNEGLSQRVKDLVKQTLQKLYHLQTGTNGKIDYTKTFEYQSYDDLPVTHDLYYFKNFIADVLELEYHKSTLLKEFKKIVYLIESLEPKGLMIRDFQARNIMINDQDEVSFIDYQSAMHGPLMYDVVSFLFQAKANFPEDFKNEMIEFYIQLFDSEEVQHQLRNSIKPIQMMRFLQVLGAYGFRGLIQRKQHFISSIEKGIDNITQFAKSWENMKDYPELEKVIQQLALEQTQLKIDKILNIQA</sequence>
<dbReference type="Gene3D" id="3.90.1200.10">
    <property type="match status" value="1"/>
</dbReference>
<dbReference type="EMBL" id="RJTX01000004">
    <property type="protein sequence ID" value="ROH95827.1"/>
    <property type="molecule type" value="Genomic_DNA"/>
</dbReference>
<name>A0A3N0VSN2_9FLAO</name>
<keyword evidence="2" id="KW-0808">Transferase</keyword>
<evidence type="ECO:0000313" key="4">
    <source>
        <dbReference type="Proteomes" id="UP000269375"/>
    </source>
</evidence>
<dbReference type="Pfam" id="PF01636">
    <property type="entry name" value="APH"/>
    <property type="match status" value="1"/>
</dbReference>
<reference evidence="3 5" key="2">
    <citation type="submission" date="2019-03" db="EMBL/GenBank/DDBJ databases">
        <title>Genomic Encyclopedia of Archaeal and Bacterial Type Strains, Phase II (KMG-II): from individual species to whole genera.</title>
        <authorList>
            <person name="Goeker M."/>
        </authorList>
    </citation>
    <scope>NUCLEOTIDE SEQUENCE [LARGE SCALE GENOMIC DNA]</scope>
    <source>
        <strain evidence="3 5">DSM 15235</strain>
    </source>
</reference>
<evidence type="ECO:0000313" key="2">
    <source>
        <dbReference type="EMBL" id="ROH95827.1"/>
    </source>
</evidence>
<dbReference type="EMBL" id="SOQW01000003">
    <property type="protein sequence ID" value="TDX91783.1"/>
    <property type="molecule type" value="Genomic_DNA"/>
</dbReference>
<dbReference type="OrthoDB" id="9784461at2"/>
<evidence type="ECO:0000313" key="5">
    <source>
        <dbReference type="Proteomes" id="UP000295709"/>
    </source>
</evidence>
<comment type="caution">
    <text evidence="2">The sequence shown here is derived from an EMBL/GenBank/DDBJ whole genome shotgun (WGS) entry which is preliminary data.</text>
</comment>
<dbReference type="Proteomes" id="UP000295709">
    <property type="component" value="Unassembled WGS sequence"/>
</dbReference>
<gene>
    <name evidence="3" type="ORF">BCF50_2922</name>
    <name evidence="2" type="ORF">EGI05_14985</name>
</gene>
<dbReference type="AlphaFoldDB" id="A0A3N0VSN2"/>